<evidence type="ECO:0000256" key="16">
    <source>
        <dbReference type="SAM" id="Phobius"/>
    </source>
</evidence>
<evidence type="ECO:0000256" key="6">
    <source>
        <dbReference type="ARBA" id="ARBA00022622"/>
    </source>
</evidence>
<feature type="disulfide bond" evidence="14">
    <location>
        <begin position="53"/>
        <end position="60"/>
    </location>
</feature>
<evidence type="ECO:0000256" key="11">
    <source>
        <dbReference type="ARBA" id="ARBA00023157"/>
    </source>
</evidence>
<dbReference type="InterPro" id="IPR052337">
    <property type="entry name" value="SAT4-like"/>
</dbReference>
<evidence type="ECO:0000259" key="18">
    <source>
        <dbReference type="PROSITE" id="PS52012"/>
    </source>
</evidence>
<comment type="similarity">
    <text evidence="4">Belongs to the RBT5 family.</text>
</comment>
<keyword evidence="14" id="KW-0479">Metal-binding</keyword>
<comment type="similarity">
    <text evidence="13">Belongs to the SAT4 family.</text>
</comment>
<evidence type="ECO:0000256" key="3">
    <source>
        <dbReference type="ARBA" id="ARBA00004613"/>
    </source>
</evidence>
<dbReference type="PANTHER" id="PTHR33048">
    <property type="entry name" value="PTH11-LIKE INTEGRAL MEMBRANE PROTEIN (AFU_ORTHOLOGUE AFUA_5G11245)"/>
    <property type="match status" value="1"/>
</dbReference>
<evidence type="ECO:0000256" key="10">
    <source>
        <dbReference type="ARBA" id="ARBA00023136"/>
    </source>
</evidence>
<evidence type="ECO:0000313" key="20">
    <source>
        <dbReference type="Proteomes" id="UP000770015"/>
    </source>
</evidence>
<dbReference type="PROSITE" id="PS52012">
    <property type="entry name" value="CFEM"/>
    <property type="match status" value="1"/>
</dbReference>
<dbReference type="GO" id="GO:0005576">
    <property type="term" value="C:extracellular region"/>
    <property type="evidence" value="ECO:0007669"/>
    <property type="project" value="UniProtKB-SubCell"/>
</dbReference>
<dbReference type="SMART" id="SM00747">
    <property type="entry name" value="CFEM"/>
    <property type="match status" value="1"/>
</dbReference>
<feature type="transmembrane region" description="Helical" evidence="16">
    <location>
        <begin position="219"/>
        <end position="249"/>
    </location>
</feature>
<keyword evidence="11 14" id="KW-1015">Disulfide bond</keyword>
<keyword evidence="12" id="KW-0449">Lipoprotein</keyword>
<evidence type="ECO:0000256" key="13">
    <source>
        <dbReference type="ARBA" id="ARBA00038359"/>
    </source>
</evidence>
<dbReference type="Proteomes" id="UP000770015">
    <property type="component" value="Unassembled WGS sequence"/>
</dbReference>
<dbReference type="GO" id="GO:0046872">
    <property type="term" value="F:metal ion binding"/>
    <property type="evidence" value="ECO:0007669"/>
    <property type="project" value="UniProtKB-UniRule"/>
</dbReference>
<evidence type="ECO:0000256" key="7">
    <source>
        <dbReference type="ARBA" id="ARBA00022692"/>
    </source>
</evidence>
<dbReference type="PANTHER" id="PTHR33048:SF143">
    <property type="entry name" value="EXTRACELLULAR MEMBRANE PROTEIN CFEM DOMAIN-CONTAINING PROTEIN-RELATED"/>
    <property type="match status" value="1"/>
</dbReference>
<reference evidence="19" key="1">
    <citation type="journal article" date="2021" name="Nat. Commun.">
        <title>Genetic determinants of endophytism in the Arabidopsis root mycobiome.</title>
        <authorList>
            <person name="Mesny F."/>
            <person name="Miyauchi S."/>
            <person name="Thiergart T."/>
            <person name="Pickel B."/>
            <person name="Atanasova L."/>
            <person name="Karlsson M."/>
            <person name="Huettel B."/>
            <person name="Barry K.W."/>
            <person name="Haridas S."/>
            <person name="Chen C."/>
            <person name="Bauer D."/>
            <person name="Andreopoulos W."/>
            <person name="Pangilinan J."/>
            <person name="LaButti K."/>
            <person name="Riley R."/>
            <person name="Lipzen A."/>
            <person name="Clum A."/>
            <person name="Drula E."/>
            <person name="Henrissat B."/>
            <person name="Kohler A."/>
            <person name="Grigoriev I.V."/>
            <person name="Martin F.M."/>
            <person name="Hacquard S."/>
        </authorList>
    </citation>
    <scope>NUCLEOTIDE SEQUENCE</scope>
    <source>
        <strain evidence="19">MPI-SDFR-AT-0117</strain>
    </source>
</reference>
<evidence type="ECO:0000256" key="14">
    <source>
        <dbReference type="PROSITE-ProRule" id="PRU01356"/>
    </source>
</evidence>
<feature type="signal peptide" evidence="17">
    <location>
        <begin position="1"/>
        <end position="22"/>
    </location>
</feature>
<evidence type="ECO:0000256" key="9">
    <source>
        <dbReference type="ARBA" id="ARBA00022989"/>
    </source>
</evidence>
<dbReference type="OrthoDB" id="2496787at2759"/>
<feature type="domain" description="CFEM" evidence="18">
    <location>
        <begin position="11"/>
        <end position="122"/>
    </location>
</feature>
<feature type="binding site" description="axial binding residue" evidence="14">
    <location>
        <position position="57"/>
    </location>
    <ligand>
        <name>heme</name>
        <dbReference type="ChEBI" id="CHEBI:30413"/>
    </ligand>
    <ligandPart>
        <name>Fe</name>
        <dbReference type="ChEBI" id="CHEBI:18248"/>
    </ligandPart>
</feature>
<evidence type="ECO:0000256" key="2">
    <source>
        <dbReference type="ARBA" id="ARBA00004589"/>
    </source>
</evidence>
<keyword evidence="14" id="KW-0408">Iron</keyword>
<evidence type="ECO:0000256" key="8">
    <source>
        <dbReference type="ARBA" id="ARBA00022729"/>
    </source>
</evidence>
<feature type="region of interest" description="Disordered" evidence="15">
    <location>
        <begin position="406"/>
        <end position="433"/>
    </location>
</feature>
<comment type="subcellular location">
    <subcellularLocation>
        <location evidence="2">Membrane</location>
        <topology evidence="2">Lipid-anchor</topology>
        <topology evidence="2">GPI-anchor</topology>
    </subcellularLocation>
    <subcellularLocation>
        <location evidence="1">Membrane</location>
        <topology evidence="1">Multi-pass membrane protein</topology>
    </subcellularLocation>
    <subcellularLocation>
        <location evidence="3">Secreted</location>
    </subcellularLocation>
</comment>
<feature type="disulfide bond" evidence="14">
    <location>
        <begin position="39"/>
        <end position="79"/>
    </location>
</feature>
<keyword evidence="8 17" id="KW-0732">Signal</keyword>
<keyword evidence="5" id="KW-0964">Secreted</keyword>
<evidence type="ECO:0000313" key="19">
    <source>
        <dbReference type="EMBL" id="KAH6689647.1"/>
    </source>
</evidence>
<name>A0A9P9ADH0_9PEZI</name>
<feature type="disulfide bond" evidence="14">
    <location>
        <begin position="62"/>
        <end position="95"/>
    </location>
</feature>
<evidence type="ECO:0000256" key="1">
    <source>
        <dbReference type="ARBA" id="ARBA00004141"/>
    </source>
</evidence>
<keyword evidence="6" id="KW-0336">GPI-anchor</keyword>
<dbReference type="InterPro" id="IPR008427">
    <property type="entry name" value="Extracellular_membr_CFEM_dom"/>
</dbReference>
<dbReference type="Pfam" id="PF20684">
    <property type="entry name" value="Fung_rhodopsin"/>
    <property type="match status" value="1"/>
</dbReference>
<evidence type="ECO:0000256" key="15">
    <source>
        <dbReference type="SAM" id="MobiDB-lite"/>
    </source>
</evidence>
<feature type="transmembrane region" description="Helical" evidence="16">
    <location>
        <begin position="302"/>
        <end position="328"/>
    </location>
</feature>
<keyword evidence="9 16" id="KW-1133">Transmembrane helix</keyword>
<dbReference type="Pfam" id="PF05730">
    <property type="entry name" value="CFEM"/>
    <property type="match status" value="1"/>
</dbReference>
<feature type="transmembrane region" description="Helical" evidence="16">
    <location>
        <begin position="269"/>
        <end position="290"/>
    </location>
</feature>
<dbReference type="AlphaFoldDB" id="A0A9P9ADH0"/>
<evidence type="ECO:0000256" key="5">
    <source>
        <dbReference type="ARBA" id="ARBA00022525"/>
    </source>
</evidence>
<dbReference type="GO" id="GO:0098552">
    <property type="term" value="C:side of membrane"/>
    <property type="evidence" value="ECO:0007669"/>
    <property type="project" value="UniProtKB-KW"/>
</dbReference>
<keyword evidence="10 16" id="KW-0472">Membrane</keyword>
<keyword evidence="6" id="KW-0325">Glycoprotein</keyword>
<comment type="caution">
    <text evidence="19">The sequence shown here is derived from an EMBL/GenBank/DDBJ whole genome shotgun (WGS) entry which is preliminary data.</text>
</comment>
<feature type="transmembrane region" description="Helical" evidence="16">
    <location>
        <begin position="184"/>
        <end position="207"/>
    </location>
</feature>
<feature type="chain" id="PRO_5040193441" description="CFEM domain-containing protein" evidence="17">
    <location>
        <begin position="23"/>
        <end position="475"/>
    </location>
</feature>
<sequence>MRTEALWAVGLLAATWLRPGAAQTVEPSIAIPMDNVPSCAHACLFRAVEDSPCAASDKTCICSTASIEHEATPCIRSACSFRDALAAKNATTSSCDQPIRDRSGLYNRINITLGTITAVLVALRFFFRVRFAPSPLGLDDHFLHIAFVTALPSTVMNTHGLASNGLGRDIWTIDFATLITFAKFFYVMQIMYFLHLPLLKTAMLLFFLRIFPEENCKKVLWATLIVNSIGGAAFLGGAVLQCLPVKYAWERWEEPPYEGRCLNVNAMGWAHAVFNIVLDIWMLAVPLTQIRRLRMHWKKKVGVGMMFGVGTFITVVSILRLSSLLSYANSDNPTYDQWAVANWSTIEINVGIMCACMPALRGLLVRFFPYVFGSGASRGRTDEYNAYGGSLPLSSRNLRLNTVVTSRGAGSATPTTEHVAPKTADDADTSDGARSVKGITYSRSFTIEYEQENDESSLVIMRPDGTKTKGKDSVV</sequence>
<keyword evidence="7 16" id="KW-0812">Transmembrane</keyword>
<evidence type="ECO:0000256" key="4">
    <source>
        <dbReference type="ARBA" id="ARBA00010031"/>
    </source>
</evidence>
<accession>A0A9P9ADH0</accession>
<evidence type="ECO:0000256" key="17">
    <source>
        <dbReference type="SAM" id="SignalP"/>
    </source>
</evidence>
<keyword evidence="20" id="KW-1185">Reference proteome</keyword>
<feature type="transmembrane region" description="Helical" evidence="16">
    <location>
        <begin position="348"/>
        <end position="368"/>
    </location>
</feature>
<proteinExistence type="inferred from homology"/>
<evidence type="ECO:0000256" key="12">
    <source>
        <dbReference type="ARBA" id="ARBA00023288"/>
    </source>
</evidence>
<keyword evidence="14" id="KW-0349">Heme</keyword>
<feature type="disulfide bond" evidence="14">
    <location>
        <begin position="43"/>
        <end position="74"/>
    </location>
</feature>
<gene>
    <name evidence="19" type="ORF">F5X68DRAFT_274766</name>
</gene>
<protein>
    <recommendedName>
        <fullName evidence="18">CFEM domain-containing protein</fullName>
    </recommendedName>
</protein>
<dbReference type="InterPro" id="IPR049326">
    <property type="entry name" value="Rhodopsin_dom_fungi"/>
</dbReference>
<organism evidence="19 20">
    <name type="scientific">Plectosphaerella plurivora</name>
    <dbReference type="NCBI Taxonomy" id="936078"/>
    <lineage>
        <taxon>Eukaryota</taxon>
        <taxon>Fungi</taxon>
        <taxon>Dikarya</taxon>
        <taxon>Ascomycota</taxon>
        <taxon>Pezizomycotina</taxon>
        <taxon>Sordariomycetes</taxon>
        <taxon>Hypocreomycetidae</taxon>
        <taxon>Glomerellales</taxon>
        <taxon>Plectosphaerellaceae</taxon>
        <taxon>Plectosphaerella</taxon>
    </lineage>
</organism>
<dbReference type="EMBL" id="JAGSXJ010000007">
    <property type="protein sequence ID" value="KAH6689647.1"/>
    <property type="molecule type" value="Genomic_DNA"/>
</dbReference>